<protein>
    <submittedName>
        <fullName evidence="1">Uncharacterized protein</fullName>
    </submittedName>
</protein>
<organism evidence="1 2">
    <name type="scientific">Lachnospira intestinalis</name>
    <dbReference type="NCBI Taxonomy" id="3133158"/>
    <lineage>
        <taxon>Bacteria</taxon>
        <taxon>Bacillati</taxon>
        <taxon>Bacillota</taxon>
        <taxon>Clostridia</taxon>
        <taxon>Lachnospirales</taxon>
        <taxon>Lachnospiraceae</taxon>
        <taxon>Lachnospira</taxon>
    </lineage>
</organism>
<accession>A0ABV1H1T3</accession>
<gene>
    <name evidence="1" type="ORF">WMO37_01275</name>
</gene>
<evidence type="ECO:0000313" key="1">
    <source>
        <dbReference type="EMBL" id="MEQ2553647.1"/>
    </source>
</evidence>
<keyword evidence="2" id="KW-1185">Reference proteome</keyword>
<reference evidence="1" key="1">
    <citation type="submission" date="2024-03" db="EMBL/GenBank/DDBJ databases">
        <title>Human intestinal bacterial collection.</title>
        <authorList>
            <person name="Pauvert C."/>
            <person name="Hitch T.C.A."/>
            <person name="Clavel T."/>
        </authorList>
    </citation>
    <scope>NUCLEOTIDE SEQUENCE [LARGE SCALE GENOMIC DNA]</scope>
    <source>
        <strain evidence="1">CLA-AA-H89B</strain>
    </source>
</reference>
<comment type="caution">
    <text evidence="1">The sequence shown here is derived from an EMBL/GenBank/DDBJ whole genome shotgun (WGS) entry which is preliminary data.</text>
</comment>
<name>A0ABV1H1T3_9FIRM</name>
<dbReference type="Proteomes" id="UP001546774">
    <property type="component" value="Unassembled WGS sequence"/>
</dbReference>
<dbReference type="EMBL" id="JBBMFS010000001">
    <property type="protein sequence ID" value="MEQ2553647.1"/>
    <property type="molecule type" value="Genomic_DNA"/>
</dbReference>
<proteinExistence type="predicted"/>
<sequence length="143" mass="16180">MLDINKQKMIYALKDGRTPVYQLNKDGSIKYIIVDGEEVPVETGEYTTSYKKPVVFYSSISNKLSEALIKEFGVDNSTNFVQIVEDKGKLPLDVGSLVWKKSEVRYKDKDKTIIDETSCDYIVKGVADEGLTADLFLLQKNVR</sequence>
<evidence type="ECO:0000313" key="2">
    <source>
        <dbReference type="Proteomes" id="UP001546774"/>
    </source>
</evidence>